<feature type="coiled-coil region" evidence="1">
    <location>
        <begin position="131"/>
        <end position="158"/>
    </location>
</feature>
<gene>
    <name evidence="3" type="ORF">BGI32_04110</name>
</gene>
<feature type="domain" description="DNA circulation N-terminal" evidence="2">
    <location>
        <begin position="8"/>
        <end position="93"/>
    </location>
</feature>
<comment type="caution">
    <text evidence="3">The sequence shown here is derived from an EMBL/GenBank/DDBJ whole genome shotgun (WGS) entry which is preliminary data.</text>
</comment>
<protein>
    <recommendedName>
        <fullName evidence="2">DNA circulation N-terminal domain-containing protein</fullName>
    </recommendedName>
</protein>
<proteinExistence type="predicted"/>
<evidence type="ECO:0000256" key="1">
    <source>
        <dbReference type="SAM" id="Coils"/>
    </source>
</evidence>
<sequence>MTMWKNNLQKASYKNVAFDVISISDKNEKALVRHGRPFANGTDIEDLGTQGRQCQVAAVYFGAGFDTQLSQLLAVLEEPGAGTLVHPVLGLLQNMIAASWSFRTEADSVNYVALDITFFEAKESAPIFLFENQWLAKLEQIQNTLEKYTQQLLGYSETLLSIREGVSSLWGSTNGVFAALCGVAGSVRRFFDLDPMKYLTSKAFSSASYSQDVSRLIHSVATMVTTGLASDTQFATGSLSTRQTFDSVSNRVDGLNKLPDNILYSQDRQETEEEAINHVQKIADIQMQPIAQILQFLSIGALMQNTVTMIEANSDIVTANELLYINNNLRLRIQKLIDILRETYDYADNVKSINAANIYTQTTIMIQLLANMAAQFNDYALAVINQKPPMRTRKADINGTIHQLAYLLYRDIERANELMRLNPHLCHLSFIQRNEWINYYVK</sequence>
<dbReference type="EMBL" id="MDVB01000053">
    <property type="protein sequence ID" value="PIT16609.1"/>
    <property type="molecule type" value="Genomic_DNA"/>
</dbReference>
<reference evidence="3 4" key="1">
    <citation type="journal article" date="2017" name="MBio">
        <title>Type VI secretion-mediated competition in the bee gut microbiome.</title>
        <authorList>
            <person name="Steele M.I."/>
            <person name="Kwong W.K."/>
            <person name="Powell J.E."/>
            <person name="Whiteley M."/>
            <person name="Moran N.A."/>
        </authorList>
    </citation>
    <scope>NUCLEOTIDE SEQUENCE [LARGE SCALE GENOMIC DNA]</scope>
    <source>
        <strain evidence="3 4">App2-2</strain>
    </source>
</reference>
<dbReference type="AlphaFoldDB" id="A0A2N9WUU6"/>
<dbReference type="Pfam" id="PF07157">
    <property type="entry name" value="DNA_circ_N"/>
    <property type="match status" value="1"/>
</dbReference>
<dbReference type="RefSeq" id="WP_100113389.1">
    <property type="nucleotide sequence ID" value="NZ_MDVB01000053.1"/>
</dbReference>
<organism evidence="3 4">
    <name type="scientific">Snodgrassella alvi</name>
    <dbReference type="NCBI Taxonomy" id="1196083"/>
    <lineage>
        <taxon>Bacteria</taxon>
        <taxon>Pseudomonadati</taxon>
        <taxon>Pseudomonadota</taxon>
        <taxon>Betaproteobacteria</taxon>
        <taxon>Neisseriales</taxon>
        <taxon>Neisseriaceae</taxon>
        <taxon>Snodgrassella</taxon>
    </lineage>
</organism>
<dbReference type="InterPro" id="IPR009826">
    <property type="entry name" value="DNA_circ_N"/>
</dbReference>
<name>A0A2N9WUU6_9NEIS</name>
<dbReference type="Proteomes" id="UP000231293">
    <property type="component" value="Unassembled WGS sequence"/>
</dbReference>
<keyword evidence="1" id="KW-0175">Coiled coil</keyword>
<accession>A0A2N9WUU6</accession>
<evidence type="ECO:0000313" key="3">
    <source>
        <dbReference type="EMBL" id="PIT16609.1"/>
    </source>
</evidence>
<evidence type="ECO:0000313" key="4">
    <source>
        <dbReference type="Proteomes" id="UP000231293"/>
    </source>
</evidence>
<evidence type="ECO:0000259" key="2">
    <source>
        <dbReference type="Pfam" id="PF07157"/>
    </source>
</evidence>